<dbReference type="CDD" id="cd15482">
    <property type="entry name" value="Sialidase_non-viral"/>
    <property type="match status" value="1"/>
</dbReference>
<name>A0ABS0EJ23_9FLAO</name>
<protein>
    <submittedName>
        <fullName evidence="6">T9SS type A sorting domain-containing protein</fullName>
    </submittedName>
</protein>
<dbReference type="PANTHER" id="PTHR12106">
    <property type="entry name" value="SORTILIN RELATED"/>
    <property type="match status" value="1"/>
</dbReference>
<dbReference type="Pfam" id="PF18962">
    <property type="entry name" value="Por_Secre_tail"/>
    <property type="match status" value="1"/>
</dbReference>
<feature type="domain" description="Sortilin N-terminal" evidence="4">
    <location>
        <begin position="535"/>
        <end position="679"/>
    </location>
</feature>
<evidence type="ECO:0000313" key="7">
    <source>
        <dbReference type="Proteomes" id="UP000611215"/>
    </source>
</evidence>
<evidence type="ECO:0000256" key="3">
    <source>
        <dbReference type="SAM" id="SignalP"/>
    </source>
</evidence>
<comment type="caution">
    <text evidence="6">The sequence shown here is derived from an EMBL/GenBank/DDBJ whole genome shotgun (WGS) entry which is preliminary data.</text>
</comment>
<sequence>MKKRTTLLFYLLGVMMSLHVNAQIEFEGAEAYGQLFDVTYSETQEDVIYARTLTNHIVTSLNGGDTWDILYSDPMDNYATLKDLRLMNNGTTLSFNVSAEGTTYNKIVLFDLATASVIKTFSPPNYFEFDILIESYDISDANNDVALMHTTYTLSTTYTHEVFYTSDGGDNWYSIYYSPTNYNVAINNVSISPEDDDKLFLMRGGSTSRELGGVFVSTDAGQTWENKIPGNTYDAIAFNPDNAEDILLGTSYGYDTHVENLYRSLDGGDTWAIVPITWTDMSTDHINKIEFNPNNSNEIIVLEENEMVVSSDNGTTWQNYVYTTIDPEAYYYGLTASYNPFTADELLITTNFYPFLTTDGGVTLTKLENPFINSTGIISTFSSDDEKHIYYGMRAGYMHKDFQNNTEEGHYLQSLAQGFGSAVKVIADPVVPGRVFTSNRALNTSYINVSSEHGLDPKLIASSMFFLILEDVSTSIANPNISWISTGLEVHKVDLTDMDNIIDENIAVPELGEVITAVQVDSDAATTIFIAQGINFYKSTDDGATWTASNAGLEGLTLEDQLILDIEQNPLNANQLMLSATNGIYLSENKGDSWTFISSEFTNDVAFSSVTENTIVGVTHYSDGYNFPLPVAKAKIIVSTDLGETWTEISPEMLEYPFTESSAFVFTEDEISVYLGVHDLGLIQYTIDMSTLSIRSEIVYNDTIKFYPNPTRNSFSVKSDANLSAVTIYNLAGQKVKTINHPNGEINVNELASGVYMVKVQTSNGTLTKRLIKSN</sequence>
<organism evidence="6 7">
    <name type="scientific">Winogradskyella marina</name>
    <dbReference type="NCBI Taxonomy" id="2785530"/>
    <lineage>
        <taxon>Bacteria</taxon>
        <taxon>Pseudomonadati</taxon>
        <taxon>Bacteroidota</taxon>
        <taxon>Flavobacteriia</taxon>
        <taxon>Flavobacteriales</taxon>
        <taxon>Flavobacteriaceae</taxon>
        <taxon>Winogradskyella</taxon>
    </lineage>
</organism>
<dbReference type="InterPro" id="IPR031778">
    <property type="entry name" value="Sortilin_N"/>
</dbReference>
<dbReference type="PANTHER" id="PTHR12106:SF27">
    <property type="entry name" value="SORTILIN-RELATED RECEPTOR"/>
    <property type="match status" value="1"/>
</dbReference>
<proteinExistence type="predicted"/>
<feature type="domain" description="Secretion system C-terminal sorting" evidence="5">
    <location>
        <begin position="707"/>
        <end position="772"/>
    </location>
</feature>
<feature type="domain" description="Sortilin N-terminal" evidence="4">
    <location>
        <begin position="214"/>
        <end position="319"/>
    </location>
</feature>
<feature type="chain" id="PRO_5047288984" evidence="3">
    <location>
        <begin position="23"/>
        <end position="775"/>
    </location>
</feature>
<dbReference type="SUPFAM" id="SSF110296">
    <property type="entry name" value="Oligoxyloglucan reducing end-specific cellobiohydrolase"/>
    <property type="match status" value="1"/>
</dbReference>
<keyword evidence="2" id="KW-0677">Repeat</keyword>
<dbReference type="InterPro" id="IPR050310">
    <property type="entry name" value="VPS10-sortilin"/>
</dbReference>
<evidence type="ECO:0000256" key="2">
    <source>
        <dbReference type="ARBA" id="ARBA00022737"/>
    </source>
</evidence>
<evidence type="ECO:0000313" key="6">
    <source>
        <dbReference type="EMBL" id="MBF8150464.1"/>
    </source>
</evidence>
<keyword evidence="1 3" id="KW-0732">Signal</keyword>
<evidence type="ECO:0000259" key="4">
    <source>
        <dbReference type="Pfam" id="PF15902"/>
    </source>
</evidence>
<dbReference type="Proteomes" id="UP000611215">
    <property type="component" value="Unassembled WGS sequence"/>
</dbReference>
<gene>
    <name evidence="6" type="ORF">ITJ86_11190</name>
</gene>
<evidence type="ECO:0000259" key="5">
    <source>
        <dbReference type="Pfam" id="PF18962"/>
    </source>
</evidence>
<dbReference type="InterPro" id="IPR026444">
    <property type="entry name" value="Secre_tail"/>
</dbReference>
<dbReference type="NCBIfam" id="TIGR04183">
    <property type="entry name" value="Por_Secre_tail"/>
    <property type="match status" value="1"/>
</dbReference>
<dbReference type="Pfam" id="PF15902">
    <property type="entry name" value="Sortilin-Vps10"/>
    <property type="match status" value="2"/>
</dbReference>
<dbReference type="Gene3D" id="2.130.10.10">
    <property type="entry name" value="YVTN repeat-like/Quinoprotein amine dehydrogenase"/>
    <property type="match status" value="3"/>
</dbReference>
<accession>A0ABS0EJ23</accession>
<dbReference type="RefSeq" id="WP_195871727.1">
    <property type="nucleotide sequence ID" value="NZ_JADOET010000009.1"/>
</dbReference>
<reference evidence="6 7" key="1">
    <citation type="submission" date="2020-11" db="EMBL/GenBank/DDBJ databases">
        <title>Winogradskyella marina sp. nov., isolated from marine sediment.</title>
        <authorList>
            <person name="Bo J."/>
            <person name="Wang S."/>
            <person name="Song X."/>
            <person name="Du Z."/>
        </authorList>
    </citation>
    <scope>NUCLEOTIDE SEQUENCE [LARGE SCALE GENOMIC DNA]</scope>
    <source>
        <strain evidence="6 7">F6397</strain>
    </source>
</reference>
<keyword evidence="7" id="KW-1185">Reference proteome</keyword>
<feature type="signal peptide" evidence="3">
    <location>
        <begin position="1"/>
        <end position="22"/>
    </location>
</feature>
<evidence type="ECO:0000256" key="1">
    <source>
        <dbReference type="ARBA" id="ARBA00022729"/>
    </source>
</evidence>
<dbReference type="EMBL" id="JADOET010000009">
    <property type="protein sequence ID" value="MBF8150464.1"/>
    <property type="molecule type" value="Genomic_DNA"/>
</dbReference>
<dbReference type="InterPro" id="IPR015943">
    <property type="entry name" value="WD40/YVTN_repeat-like_dom_sf"/>
</dbReference>